<gene>
    <name evidence="1" type="ORF">RGB73_08170</name>
</gene>
<accession>A0ABY9T860</accession>
<dbReference type="Proteomes" id="UP001256827">
    <property type="component" value="Chromosome"/>
</dbReference>
<evidence type="ECO:0000313" key="1">
    <source>
        <dbReference type="EMBL" id="WNC16280.1"/>
    </source>
</evidence>
<protein>
    <submittedName>
        <fullName evidence="1">Uncharacterized protein</fullName>
    </submittedName>
</protein>
<proteinExistence type="predicted"/>
<dbReference type="RefSeq" id="WP_310770793.1">
    <property type="nucleotide sequence ID" value="NZ_CP134050.1"/>
</dbReference>
<name>A0ABY9T860_BREBE</name>
<dbReference type="EMBL" id="CP134050">
    <property type="protein sequence ID" value="WNC16280.1"/>
    <property type="molecule type" value="Genomic_DNA"/>
</dbReference>
<sequence length="70" mass="7799">MVEGRVAGALWDMIDTTNDGYDTMSTSLSDIIRVFTTKKPGTFAQFWSGWIASGYSPSFIGCLNQNTIYY</sequence>
<keyword evidence="2" id="KW-1185">Reference proteome</keyword>
<reference evidence="1 2" key="1">
    <citation type="submission" date="2023-09" db="EMBL/GenBank/DDBJ databases">
        <title>Complete Genome and Methylome dissection of Bacillus brevis NEB573 original source of BbsI restriction endonuclease.</title>
        <authorList>
            <person name="Fomenkov A."/>
            <person name="Roberts R.D."/>
        </authorList>
    </citation>
    <scope>NUCLEOTIDE SEQUENCE [LARGE SCALE GENOMIC DNA]</scope>
    <source>
        <strain evidence="1 2">NEB573</strain>
    </source>
</reference>
<evidence type="ECO:0000313" key="2">
    <source>
        <dbReference type="Proteomes" id="UP001256827"/>
    </source>
</evidence>
<organism evidence="1 2">
    <name type="scientific">Brevibacillus brevis</name>
    <name type="common">Bacillus brevis</name>
    <dbReference type="NCBI Taxonomy" id="1393"/>
    <lineage>
        <taxon>Bacteria</taxon>
        <taxon>Bacillati</taxon>
        <taxon>Bacillota</taxon>
        <taxon>Bacilli</taxon>
        <taxon>Bacillales</taxon>
        <taxon>Paenibacillaceae</taxon>
        <taxon>Brevibacillus</taxon>
    </lineage>
</organism>